<dbReference type="FunFam" id="3.40.630.40:FF:000005">
    <property type="entry name" value="N-acetylmuramoyl-L-alanine amidase (AmiA)"/>
    <property type="match status" value="1"/>
</dbReference>
<evidence type="ECO:0000256" key="2">
    <source>
        <dbReference type="ARBA" id="ARBA00011901"/>
    </source>
</evidence>
<dbReference type="HOGENOM" id="CLU_014322_2_1_5"/>
<reference evidence="5 6" key="1">
    <citation type="journal article" date="2014" name="Front. Genet.">
        <title>Genome and metabolic network of "Candidatus Phaeomarinobacter ectocarpi" Ec32, a new candidate genus of Alphaproteobacteria frequently associated with brown algae.</title>
        <authorList>
            <person name="Dittami S.M."/>
            <person name="Barbeyron T."/>
            <person name="Boyen C."/>
            <person name="Cambefort J."/>
            <person name="Collet G."/>
            <person name="Delage L."/>
            <person name="Gobet A."/>
            <person name="Groisillier A."/>
            <person name="Leblanc C."/>
            <person name="Michel G."/>
            <person name="Scornet D."/>
            <person name="Siegel A."/>
            <person name="Tapia J.E."/>
            <person name="Tonon T."/>
        </authorList>
    </citation>
    <scope>NUCLEOTIDE SEQUENCE [LARGE SCALE GENOMIC DNA]</scope>
    <source>
        <strain evidence="5 6">Ec32</strain>
    </source>
</reference>
<evidence type="ECO:0000313" key="5">
    <source>
        <dbReference type="EMBL" id="CDO60917.1"/>
    </source>
</evidence>
<gene>
    <name evidence="5" type="ORF">BN1012_Phect2704</name>
</gene>
<evidence type="ECO:0000313" key="6">
    <source>
        <dbReference type="Proteomes" id="UP000032160"/>
    </source>
</evidence>
<dbReference type="InterPro" id="IPR021731">
    <property type="entry name" value="AMIN_dom"/>
</dbReference>
<dbReference type="Pfam" id="PF01520">
    <property type="entry name" value="Amidase_3"/>
    <property type="match status" value="1"/>
</dbReference>
<dbReference type="InterPro" id="IPR002508">
    <property type="entry name" value="MurNAc-LAA_cat"/>
</dbReference>
<comment type="catalytic activity">
    <reaction evidence="1">
        <text>Hydrolyzes the link between N-acetylmuramoyl residues and L-amino acid residues in certain cell-wall glycopeptides.</text>
        <dbReference type="EC" id="3.5.1.28"/>
    </reaction>
</comment>
<accession>X5MEG1</accession>
<dbReference type="PANTHER" id="PTHR30404:SF0">
    <property type="entry name" value="N-ACETYLMURAMOYL-L-ALANINE AMIDASE AMIC"/>
    <property type="match status" value="1"/>
</dbReference>
<dbReference type="SMART" id="SM00646">
    <property type="entry name" value="Ami_3"/>
    <property type="match status" value="1"/>
</dbReference>
<dbReference type="Pfam" id="PF11741">
    <property type="entry name" value="AMIN"/>
    <property type="match status" value="1"/>
</dbReference>
<evidence type="ECO:0000256" key="3">
    <source>
        <dbReference type="ARBA" id="ARBA00022801"/>
    </source>
</evidence>
<dbReference type="STRING" id="1458461.BN1012_Phect2704"/>
<dbReference type="KEGG" id="pect:BN1012_Phect2704"/>
<dbReference type="Proteomes" id="UP000032160">
    <property type="component" value="Chromosome I"/>
</dbReference>
<dbReference type="AlphaFoldDB" id="X5MEG1"/>
<dbReference type="CDD" id="cd02696">
    <property type="entry name" value="MurNAc-LAA"/>
    <property type="match status" value="1"/>
</dbReference>
<protein>
    <recommendedName>
        <fullName evidence="2">N-acetylmuramoyl-L-alanine amidase</fullName>
        <ecNumber evidence="2">3.5.1.28</ecNumber>
    </recommendedName>
</protein>
<keyword evidence="6" id="KW-1185">Reference proteome</keyword>
<organism evidence="5 6">
    <name type="scientific">Candidatus Phaeomarinibacter ectocarpi</name>
    <dbReference type="NCBI Taxonomy" id="1458461"/>
    <lineage>
        <taxon>Bacteria</taxon>
        <taxon>Pseudomonadati</taxon>
        <taxon>Pseudomonadota</taxon>
        <taxon>Alphaproteobacteria</taxon>
        <taxon>Hyphomicrobiales</taxon>
        <taxon>Parvibaculaceae</taxon>
        <taxon>Candidatus Phaeomarinibacter</taxon>
    </lineage>
</organism>
<dbReference type="EC" id="3.5.1.28" evidence="2"/>
<dbReference type="SUPFAM" id="SSF53187">
    <property type="entry name" value="Zn-dependent exopeptidases"/>
    <property type="match status" value="1"/>
</dbReference>
<dbReference type="PATRIC" id="fig|1458461.3.peg.2710"/>
<feature type="domain" description="MurNAc-LAA" evidence="4">
    <location>
        <begin position="272"/>
        <end position="426"/>
    </location>
</feature>
<dbReference type="EMBL" id="HG966617">
    <property type="protein sequence ID" value="CDO60917.1"/>
    <property type="molecule type" value="Genomic_DNA"/>
</dbReference>
<name>X5MEG1_9HYPH</name>
<dbReference type="PANTHER" id="PTHR30404">
    <property type="entry name" value="N-ACETYLMURAMOYL-L-ALANINE AMIDASE"/>
    <property type="match status" value="1"/>
</dbReference>
<keyword evidence="3" id="KW-0378">Hydrolase</keyword>
<proteinExistence type="predicted"/>
<dbReference type="Gene3D" id="3.40.630.40">
    <property type="entry name" value="Zn-dependent exopeptidases"/>
    <property type="match status" value="1"/>
</dbReference>
<evidence type="ECO:0000256" key="1">
    <source>
        <dbReference type="ARBA" id="ARBA00001561"/>
    </source>
</evidence>
<dbReference type="Gene3D" id="2.60.40.3500">
    <property type="match status" value="1"/>
</dbReference>
<dbReference type="OrthoDB" id="9806267at2"/>
<dbReference type="InterPro" id="IPR050695">
    <property type="entry name" value="N-acetylmuramoyl_amidase_3"/>
</dbReference>
<dbReference type="GO" id="GO:0008745">
    <property type="term" value="F:N-acetylmuramoyl-L-alanine amidase activity"/>
    <property type="evidence" value="ECO:0007669"/>
    <property type="project" value="UniProtKB-EC"/>
</dbReference>
<dbReference type="GO" id="GO:0009253">
    <property type="term" value="P:peptidoglycan catabolic process"/>
    <property type="evidence" value="ECO:0007669"/>
    <property type="project" value="InterPro"/>
</dbReference>
<sequence>MLVHYPTAVSNARKSAAMPISHFFSRNPAQVVKRLLSAVAIVCGLLGANLVLPANAQDVAPSVIDVRLGKSGETTRFVLELSGKVEAKAFTLADPHRLIIDLPALDWELASDFVPSGRGMVSSFRYGLFRPGNARVVIDLSGPAKISRSFVLPPDPANNKNWRIVFDLVSTPDASFRAAAGWPDAAPATPAITKPTPDVPSAKPATNARKIVVIDAGHGGVDPGALGGRGTREKNVTLAFAKTLGEALRATGRYEVHLTRDTDIFIELRERVAIARRHNADLFISVHADSIERRDVRGASVYTLSEKASDAEAARLARKENEADVIAGVNLGGDSDEVRDILIDLAQRETKNLSVRFAQTVIPKMSEVTKILRNTHRFAGFRVLKAPDVPSVLIELGFLTNSDDELSLTSSSWRKKTSQAIARGVDAYFAERLAEASQ</sequence>
<evidence type="ECO:0000259" key="4">
    <source>
        <dbReference type="SMART" id="SM00646"/>
    </source>
</evidence>
<dbReference type="GO" id="GO:0030288">
    <property type="term" value="C:outer membrane-bounded periplasmic space"/>
    <property type="evidence" value="ECO:0007669"/>
    <property type="project" value="TreeGrafter"/>
</dbReference>